<evidence type="ECO:0000256" key="1">
    <source>
        <dbReference type="ARBA" id="ARBA00022729"/>
    </source>
</evidence>
<comment type="caution">
    <text evidence="4">The sequence shown here is derived from an EMBL/GenBank/DDBJ whole genome shotgun (WGS) entry which is preliminary data.</text>
</comment>
<dbReference type="GO" id="GO:0032222">
    <property type="term" value="P:regulation of synaptic transmission, cholinergic"/>
    <property type="evidence" value="ECO:0007669"/>
    <property type="project" value="InterPro"/>
</dbReference>
<dbReference type="Proteomes" id="UP000801492">
    <property type="component" value="Unassembled WGS sequence"/>
</dbReference>
<feature type="chain" id="PRO_5035459620" description="Protein quiver" evidence="3">
    <location>
        <begin position="29"/>
        <end position="151"/>
    </location>
</feature>
<gene>
    <name evidence="4" type="ORF">ILUMI_17359</name>
</gene>
<name>A0A8K0CLV1_IGNLU</name>
<reference evidence="4" key="1">
    <citation type="submission" date="2019-08" db="EMBL/GenBank/DDBJ databases">
        <title>The genome of the North American firefly Photinus pyralis.</title>
        <authorList>
            <consortium name="Photinus pyralis genome working group"/>
            <person name="Fallon T.R."/>
            <person name="Sander Lower S.E."/>
            <person name="Weng J.-K."/>
        </authorList>
    </citation>
    <scope>NUCLEOTIDE SEQUENCE</scope>
    <source>
        <strain evidence="4">TRF0915ILg1</strain>
        <tissue evidence="4">Whole body</tissue>
    </source>
</reference>
<dbReference type="AlphaFoldDB" id="A0A8K0CLV1"/>
<evidence type="ECO:0000256" key="2">
    <source>
        <dbReference type="ARBA" id="ARBA00023180"/>
    </source>
</evidence>
<dbReference type="EMBL" id="VTPC01073570">
    <property type="protein sequence ID" value="KAF2888814.1"/>
    <property type="molecule type" value="Genomic_DNA"/>
</dbReference>
<dbReference type="InterPro" id="IPR031424">
    <property type="entry name" value="QVR-like"/>
</dbReference>
<feature type="signal peptide" evidence="3">
    <location>
        <begin position="1"/>
        <end position="28"/>
    </location>
</feature>
<evidence type="ECO:0000313" key="5">
    <source>
        <dbReference type="Proteomes" id="UP000801492"/>
    </source>
</evidence>
<dbReference type="InterPro" id="IPR045860">
    <property type="entry name" value="Snake_toxin-like_sf"/>
</dbReference>
<evidence type="ECO:0000256" key="3">
    <source>
        <dbReference type="SAM" id="SignalP"/>
    </source>
</evidence>
<protein>
    <recommendedName>
        <fullName evidence="6">Protein quiver</fullName>
    </recommendedName>
</protein>
<keyword evidence="5" id="KW-1185">Reference proteome</keyword>
<dbReference type="Pfam" id="PF17064">
    <property type="entry name" value="QVR"/>
    <property type="match status" value="1"/>
</dbReference>
<dbReference type="OrthoDB" id="10346969at2759"/>
<organism evidence="4 5">
    <name type="scientific">Ignelater luminosus</name>
    <name type="common">Cucubano</name>
    <name type="synonym">Pyrophorus luminosus</name>
    <dbReference type="NCBI Taxonomy" id="2038154"/>
    <lineage>
        <taxon>Eukaryota</taxon>
        <taxon>Metazoa</taxon>
        <taxon>Ecdysozoa</taxon>
        <taxon>Arthropoda</taxon>
        <taxon>Hexapoda</taxon>
        <taxon>Insecta</taxon>
        <taxon>Pterygota</taxon>
        <taxon>Neoptera</taxon>
        <taxon>Endopterygota</taxon>
        <taxon>Coleoptera</taxon>
        <taxon>Polyphaga</taxon>
        <taxon>Elateriformia</taxon>
        <taxon>Elateroidea</taxon>
        <taxon>Elateridae</taxon>
        <taxon>Agrypninae</taxon>
        <taxon>Pyrophorini</taxon>
        <taxon>Ignelater</taxon>
    </lineage>
</organism>
<dbReference type="SUPFAM" id="SSF57302">
    <property type="entry name" value="Snake toxin-like"/>
    <property type="match status" value="1"/>
</dbReference>
<evidence type="ECO:0000313" key="4">
    <source>
        <dbReference type="EMBL" id="KAF2888814.1"/>
    </source>
</evidence>
<keyword evidence="2" id="KW-0325">Glycoprotein</keyword>
<proteinExistence type="predicted"/>
<dbReference type="GO" id="GO:0030431">
    <property type="term" value="P:sleep"/>
    <property type="evidence" value="ECO:0007669"/>
    <property type="project" value="InterPro"/>
</dbReference>
<accession>A0A8K0CLV1</accession>
<keyword evidence="1 3" id="KW-0732">Signal</keyword>
<sequence length="151" mass="16786">MINMAQHNSSINLFHITVILVVLNAGMALKCFTCTSPFGGYCDDISEKNPPKVEECSNLVLPTCYQLVHNVDAIKGQSAFVKRGCMEGSTCNTTKPQEPVNRFCYSCNINLCNNVTLYHKDTEDDDHGNKSNIQPSIVVLVTCLLMYVLEF</sequence>
<evidence type="ECO:0008006" key="6">
    <source>
        <dbReference type="Google" id="ProtNLM"/>
    </source>
</evidence>